<dbReference type="AlphaFoldDB" id="A0A1I9LQX8"/>
<protein>
    <submittedName>
        <fullName evidence="1">Uncharacterized protein</fullName>
    </submittedName>
</protein>
<evidence type="ECO:0000313" key="2">
    <source>
        <dbReference type="Proteomes" id="UP000006548"/>
    </source>
</evidence>
<organism evidence="1 2">
    <name type="scientific">Arabidopsis thaliana</name>
    <name type="common">Mouse-ear cress</name>
    <dbReference type="NCBI Taxonomy" id="3702"/>
    <lineage>
        <taxon>Eukaryota</taxon>
        <taxon>Viridiplantae</taxon>
        <taxon>Streptophyta</taxon>
        <taxon>Embryophyta</taxon>
        <taxon>Tracheophyta</taxon>
        <taxon>Spermatophyta</taxon>
        <taxon>Magnoliopsida</taxon>
        <taxon>eudicotyledons</taxon>
        <taxon>Gunneridae</taxon>
        <taxon>Pentapetalae</taxon>
        <taxon>rosids</taxon>
        <taxon>malvids</taxon>
        <taxon>Brassicales</taxon>
        <taxon>Brassicaceae</taxon>
        <taxon>Camelineae</taxon>
        <taxon>Arabidopsis</taxon>
    </lineage>
</organism>
<dbReference type="RefSeq" id="NP_001326986.1">
    <property type="nucleotide sequence ID" value="NM_001339102.1"/>
</dbReference>
<reference evidence="2" key="2">
    <citation type="journal article" date="2017" name="Plant J.">
        <title>Araport11: a complete reannotation of the Arabidopsis thaliana reference genome.</title>
        <authorList>
            <person name="Cheng C.Y."/>
            <person name="Krishnakumar V."/>
            <person name="Chan A.P."/>
            <person name="Thibaud-Nissen F."/>
            <person name="Schobel S."/>
            <person name="Town C.D."/>
        </authorList>
    </citation>
    <scope>GENOME REANNOTATION</scope>
    <source>
        <strain evidence="2">cv. Columbia</strain>
    </source>
</reference>
<keyword evidence="2" id="KW-1185">Reference proteome</keyword>
<evidence type="ECO:0000313" key="1">
    <source>
        <dbReference type="EMBL" id="ANM64986.1"/>
    </source>
</evidence>
<name>A0A1I9LQX8_ARATH</name>
<dbReference type="InParanoid" id="A0A1I9LQX8"/>
<dbReference type="KEGG" id="ath:AT3G43645"/>
<sequence>VKPKPSPRSFFYLLRRPLFAEDLPEEAQATNLTKCTFVEFRHPSYQLTNITIDFRVTMLALSILATRST</sequence>
<dbReference type="Proteomes" id="UP000006548">
    <property type="component" value="Chromosome 3"/>
</dbReference>
<dbReference type="EMBL" id="CP002686">
    <property type="protein sequence ID" value="ANM64986.1"/>
    <property type="molecule type" value="Genomic_DNA"/>
</dbReference>
<accession>A0A1I9LQX8</accession>
<proteinExistence type="predicted"/>
<dbReference type="TAIR" id="AT3G43645"/>
<gene>
    <name evidence="1" type="ordered locus">At3g43645</name>
</gene>
<reference evidence="1 2" key="1">
    <citation type="journal article" date="2000" name="Nature">
        <title>Sequence and analysis of chromosome 3 of the plant Arabidopsis thaliana.</title>
        <authorList>
            <consortium name="European Union Chromosome 3 Arabidopsis Sequencing Consortium"/>
            <consortium name="Institute for Genomic Research"/>
            <consortium name="Kazusa DNA Research Institute"/>
            <person name="Salanoubat M."/>
            <person name="Lemcke K."/>
            <person name="Rieger M."/>
            <person name="Ansorge W."/>
            <person name="Unseld M."/>
            <person name="Fartmann B."/>
            <person name="Valle G."/>
            <person name="Blocker H."/>
            <person name="Perez-Alonso M."/>
            <person name="Obermaier B."/>
            <person name="Delseny M."/>
            <person name="Boutry M."/>
            <person name="Grivell L.A."/>
            <person name="Mache R."/>
            <person name="Puigdomenech P."/>
            <person name="De Simone V."/>
            <person name="Choisne N."/>
            <person name="Artiguenave F."/>
            <person name="Robert C."/>
            <person name="Brottier P."/>
            <person name="Wincker P."/>
            <person name="Cattolico L."/>
            <person name="Weissenbach J."/>
            <person name="Saurin W."/>
            <person name="Quetier F."/>
            <person name="Schafer M."/>
            <person name="Muller-Auer S."/>
            <person name="Gabel C."/>
            <person name="Fuchs M."/>
            <person name="Benes V."/>
            <person name="Wurmbach E."/>
            <person name="Drzonek H."/>
            <person name="Erfle H."/>
            <person name="Jordan N."/>
            <person name="Bangert S."/>
            <person name="Wiedelmann R."/>
            <person name="Kranz H."/>
            <person name="Voss H."/>
            <person name="Holland R."/>
            <person name="Brandt P."/>
            <person name="Nyakatura G."/>
            <person name="Vezzi A."/>
            <person name="D'Angelo M."/>
            <person name="Pallavicini A."/>
            <person name="Toppo S."/>
            <person name="Simionati B."/>
            <person name="Conrad A."/>
            <person name="Hornischer K."/>
            <person name="Kauer G."/>
            <person name="Lohnert T.H."/>
            <person name="Nordsiek G."/>
            <person name="Reichelt J."/>
            <person name="Scharfe M."/>
            <person name="Schon O."/>
            <person name="Bargues M."/>
            <person name="Terol J."/>
            <person name="Climent J."/>
            <person name="Navarro P."/>
            <person name="Collado C."/>
            <person name="Perez-Perez A."/>
            <person name="Ottenwalder B."/>
            <person name="Duchemin D."/>
            <person name="Cooke R."/>
            <person name="Laudie M."/>
            <person name="Berger-Llauro C."/>
            <person name="Purnelle B."/>
            <person name="Masuy D."/>
            <person name="de Haan M."/>
            <person name="Maarse A.C."/>
            <person name="Alcaraz J.P."/>
            <person name="Cottet A."/>
            <person name="Casacuberta E."/>
            <person name="Monfort A."/>
            <person name="Argiriou A."/>
            <person name="flores M."/>
            <person name="Liguori R."/>
            <person name="Vitale D."/>
            <person name="Mannhaupt G."/>
            <person name="Haase D."/>
            <person name="Schoof H."/>
            <person name="Rudd S."/>
            <person name="Zaccaria P."/>
            <person name="Mewes H.W."/>
            <person name="Mayer K.F."/>
            <person name="Kaul S."/>
            <person name="Town C.D."/>
            <person name="Koo H.L."/>
            <person name="Tallon L.J."/>
            <person name="Jenkins J."/>
            <person name="Rooney T."/>
            <person name="Rizzo M."/>
            <person name="Walts A."/>
            <person name="Utterback T."/>
            <person name="Fujii C.Y."/>
            <person name="Shea T.P."/>
            <person name="Creasy T.H."/>
            <person name="Haas B."/>
            <person name="Maiti R."/>
            <person name="Wu D."/>
            <person name="Peterson J."/>
            <person name="Van Aken S."/>
            <person name="Pai G."/>
            <person name="Militscher J."/>
            <person name="Sellers P."/>
            <person name="Gill J.E."/>
            <person name="Feldblyum T.V."/>
            <person name="Preuss D."/>
            <person name="Lin X."/>
            <person name="Nierman W.C."/>
            <person name="Salzberg S.L."/>
            <person name="White O."/>
            <person name="Venter J.C."/>
            <person name="Fraser C.M."/>
            <person name="Kaneko T."/>
            <person name="Nakamura Y."/>
            <person name="Sato S."/>
            <person name="Kato T."/>
            <person name="Asamizu E."/>
            <person name="Sasamoto S."/>
            <person name="Kimura T."/>
            <person name="Idesawa K."/>
            <person name="Kawashima K."/>
            <person name="Kishida Y."/>
            <person name="Kiyokawa C."/>
            <person name="Kohara M."/>
            <person name="Matsumoto M."/>
            <person name="Matsuno A."/>
            <person name="Muraki A."/>
            <person name="Nakayama S."/>
            <person name="Nakazaki N."/>
            <person name="Shinpo S."/>
            <person name="Takeuchi C."/>
            <person name="Wada T."/>
            <person name="Watanabe A."/>
            <person name="Yamada M."/>
            <person name="Yasuda M."/>
            <person name="Tabata S."/>
        </authorList>
    </citation>
    <scope>NUCLEOTIDE SEQUENCE [LARGE SCALE GENOMIC DNA]</scope>
    <source>
        <strain evidence="2">cv. Columbia</strain>
    </source>
</reference>
<feature type="non-terminal residue" evidence="1">
    <location>
        <position position="1"/>
    </location>
</feature>
<dbReference type="GeneID" id="28719365"/>